<proteinExistence type="predicted"/>
<feature type="transmembrane region" description="Helical" evidence="2">
    <location>
        <begin position="31"/>
        <end position="47"/>
    </location>
</feature>
<protein>
    <submittedName>
        <fullName evidence="3">Uncharacterized protein</fullName>
    </submittedName>
</protein>
<evidence type="ECO:0000256" key="2">
    <source>
        <dbReference type="SAM" id="Phobius"/>
    </source>
</evidence>
<accession>A0ABY7VQF3</accession>
<evidence type="ECO:0000313" key="4">
    <source>
        <dbReference type="Proteomes" id="UP001214250"/>
    </source>
</evidence>
<name>A0ABY7VQF3_9BACT</name>
<sequence length="129" mass="15038">MNKEDFRLNNDQQLALRSALKKQPSMKRSRFILPAYAAVVLGTFLLVNPKTDVNPPNHSQEVIKEQYSHQDLVKFEREFETRRSANKRVRKDKVKVRFQARKKSKSANLAEKMAGTRLRLNKLKSKINS</sequence>
<keyword evidence="4" id="KW-1185">Reference proteome</keyword>
<keyword evidence="2" id="KW-0472">Membrane</keyword>
<dbReference type="EMBL" id="CP117811">
    <property type="protein sequence ID" value="WDE96425.1"/>
    <property type="molecule type" value="Genomic_DNA"/>
</dbReference>
<keyword evidence="2" id="KW-0812">Transmembrane</keyword>
<keyword evidence="2" id="KW-1133">Transmembrane helix</keyword>
<dbReference type="RefSeq" id="WP_274150491.1">
    <property type="nucleotide sequence ID" value="NZ_CP117811.1"/>
</dbReference>
<evidence type="ECO:0000313" key="3">
    <source>
        <dbReference type="EMBL" id="WDE96425.1"/>
    </source>
</evidence>
<evidence type="ECO:0000256" key="1">
    <source>
        <dbReference type="SAM" id="MobiDB-lite"/>
    </source>
</evidence>
<gene>
    <name evidence="3" type="ORF">PQO03_00395</name>
</gene>
<reference evidence="3 4" key="1">
    <citation type="submission" date="2023-02" db="EMBL/GenBank/DDBJ databases">
        <title>Genome sequence of Lentisphaera profundi SAORIC-696.</title>
        <authorList>
            <person name="Kim e."/>
            <person name="Cho J.-C."/>
            <person name="Choi A."/>
            <person name="Kang I."/>
        </authorList>
    </citation>
    <scope>NUCLEOTIDE SEQUENCE [LARGE SCALE GENOMIC DNA]</scope>
    <source>
        <strain evidence="3 4">SAORIC-696</strain>
    </source>
</reference>
<feature type="compositionally biased region" description="Basic residues" evidence="1">
    <location>
        <begin position="84"/>
        <end position="105"/>
    </location>
</feature>
<feature type="region of interest" description="Disordered" evidence="1">
    <location>
        <begin position="84"/>
        <end position="111"/>
    </location>
</feature>
<organism evidence="3 4">
    <name type="scientific">Lentisphaera profundi</name>
    <dbReference type="NCBI Taxonomy" id="1658616"/>
    <lineage>
        <taxon>Bacteria</taxon>
        <taxon>Pseudomonadati</taxon>
        <taxon>Lentisphaerota</taxon>
        <taxon>Lentisphaeria</taxon>
        <taxon>Lentisphaerales</taxon>
        <taxon>Lentisphaeraceae</taxon>
        <taxon>Lentisphaera</taxon>
    </lineage>
</organism>
<dbReference type="Proteomes" id="UP001214250">
    <property type="component" value="Chromosome 1"/>
</dbReference>